<evidence type="ECO:0000259" key="2">
    <source>
        <dbReference type="Pfam" id="PF01979"/>
    </source>
</evidence>
<dbReference type="InterPro" id="IPR032466">
    <property type="entry name" value="Metal_Hydrolase"/>
</dbReference>
<keyword evidence="1" id="KW-0732">Signal</keyword>
<dbReference type="GO" id="GO:0016810">
    <property type="term" value="F:hydrolase activity, acting on carbon-nitrogen (but not peptide) bonds"/>
    <property type="evidence" value="ECO:0007669"/>
    <property type="project" value="InterPro"/>
</dbReference>
<dbReference type="Gene3D" id="3.40.50.10910">
    <property type="entry name" value="Amidohydrolase"/>
    <property type="match status" value="1"/>
</dbReference>
<feature type="domain" description="Amidohydrolase-related" evidence="2">
    <location>
        <begin position="99"/>
        <end position="410"/>
    </location>
</feature>
<dbReference type="Gene3D" id="2.30.40.10">
    <property type="entry name" value="Urease, subunit C, domain 1"/>
    <property type="match status" value="2"/>
</dbReference>
<name>A0A7T0G400_9BACT</name>
<accession>A0A7T0G400</accession>
<keyword evidence="3" id="KW-0378">Hydrolase</keyword>
<dbReference type="PANTHER" id="PTHR43135">
    <property type="entry name" value="ALPHA-D-RIBOSE 1-METHYLPHOSPHONATE 5-TRIPHOSPHATE DIPHOSPHATASE"/>
    <property type="match status" value="1"/>
</dbReference>
<sequence length="433" mass="46075">MIHNFQNIWLAITARSIALSVLALASLFLNVAQAETPGHAPGHDESDQSILLKASRIFDGNKMHSNAALLIDGNKIAKLGPSDSISDHAATVVDLGDSTILPGFIELHSHIVFQHVPRRVLLEHGVTTARDVGGDLLAPSGGQGVLRLLSSGPILTAKGGYPLSVFGHGGHHHGSGKIAIGVETEEQARQAVRHLIEGGASFIKIALEPGGEPGAPWTMGHHGGVSSAWPLLSLEIVKAIVDEAHSLKRRVTAHVSEDVGVALALDAGVDEWAHVPCMKISDALLKRAVQQDVKIVSTLDTLSACHGIHHNAKRLAELGADFYYGAEVAHVDIPWGIDARELQLMHQLTGMTALELFHTATAKAGRYLGLEPLGQLTPGAPADLIAVRGNALHNLKRLEYPDLVMSGGHWIVNNYSGAQSEPESAPHRPAWNH</sequence>
<evidence type="ECO:0000313" key="4">
    <source>
        <dbReference type="Proteomes" id="UP000594464"/>
    </source>
</evidence>
<dbReference type="InterPro" id="IPR051781">
    <property type="entry name" value="Metallo-dep_Hydrolase"/>
</dbReference>
<dbReference type="KEGG" id="nva:G3M78_10800"/>
<dbReference type="Gene3D" id="1.20.58.520">
    <property type="entry name" value="Amidohydrolase"/>
    <property type="match status" value="1"/>
</dbReference>
<gene>
    <name evidence="3" type="ORF">G3M78_10800</name>
</gene>
<dbReference type="EMBL" id="CP048620">
    <property type="protein sequence ID" value="QPJ65853.1"/>
    <property type="molecule type" value="Genomic_DNA"/>
</dbReference>
<dbReference type="Pfam" id="PF01979">
    <property type="entry name" value="Amidohydro_1"/>
    <property type="match status" value="1"/>
</dbReference>
<dbReference type="InterPro" id="IPR006680">
    <property type="entry name" value="Amidohydro-rel"/>
</dbReference>
<dbReference type="SUPFAM" id="SSF51338">
    <property type="entry name" value="Composite domain of metallo-dependent hydrolases"/>
    <property type="match status" value="2"/>
</dbReference>
<dbReference type="Gene3D" id="3.30.110.90">
    <property type="entry name" value="Amidohydrolase"/>
    <property type="match status" value="1"/>
</dbReference>
<organism evidence="3 4">
    <name type="scientific">Candidatus Nitrohelix vancouverensis</name>
    <dbReference type="NCBI Taxonomy" id="2705534"/>
    <lineage>
        <taxon>Bacteria</taxon>
        <taxon>Pseudomonadati</taxon>
        <taxon>Nitrospinota/Tectimicrobiota group</taxon>
        <taxon>Nitrospinota</taxon>
        <taxon>Nitrospinia</taxon>
        <taxon>Nitrospinales</taxon>
        <taxon>Nitrospinaceae</taxon>
        <taxon>Candidatus Nitrohelix</taxon>
    </lineage>
</organism>
<evidence type="ECO:0000256" key="1">
    <source>
        <dbReference type="SAM" id="SignalP"/>
    </source>
</evidence>
<evidence type="ECO:0000313" key="3">
    <source>
        <dbReference type="EMBL" id="QPJ65853.1"/>
    </source>
</evidence>
<feature type="chain" id="PRO_5032405999" evidence="1">
    <location>
        <begin position="35"/>
        <end position="433"/>
    </location>
</feature>
<dbReference type="PANTHER" id="PTHR43135:SF3">
    <property type="entry name" value="ALPHA-D-RIBOSE 1-METHYLPHOSPHONATE 5-TRIPHOSPHATE DIPHOSPHATASE"/>
    <property type="match status" value="1"/>
</dbReference>
<dbReference type="AlphaFoldDB" id="A0A7T0G400"/>
<dbReference type="SUPFAM" id="SSF51556">
    <property type="entry name" value="Metallo-dependent hydrolases"/>
    <property type="match status" value="1"/>
</dbReference>
<reference evidence="4" key="1">
    <citation type="submission" date="2020-02" db="EMBL/GenBank/DDBJ databases">
        <title>Genomic and physiological characterization of two novel Nitrospinaceae genera.</title>
        <authorList>
            <person name="Mueller A.J."/>
            <person name="Jung M.-Y."/>
            <person name="Strachan C.R."/>
            <person name="Herbold C.W."/>
            <person name="Kirkegaard R.H."/>
            <person name="Daims H."/>
        </authorList>
    </citation>
    <scope>NUCLEOTIDE SEQUENCE [LARGE SCALE GENOMIC DNA]</scope>
</reference>
<protein>
    <submittedName>
        <fullName evidence="3">Amidohydrolase family protein</fullName>
    </submittedName>
</protein>
<proteinExistence type="predicted"/>
<dbReference type="InterPro" id="IPR011059">
    <property type="entry name" value="Metal-dep_hydrolase_composite"/>
</dbReference>
<dbReference type="Proteomes" id="UP000594464">
    <property type="component" value="Chromosome"/>
</dbReference>
<feature type="signal peptide" evidence="1">
    <location>
        <begin position="1"/>
        <end position="34"/>
    </location>
</feature>